<keyword evidence="2" id="KW-1185">Reference proteome</keyword>
<protein>
    <submittedName>
        <fullName evidence="1">Uncharacterized protein</fullName>
    </submittedName>
</protein>
<reference evidence="1 2" key="1">
    <citation type="submission" date="2024-06" db="EMBL/GenBank/DDBJ databases">
        <title>Genomic Encyclopedia of Type Strains, Phase IV (KMG-IV): sequencing the most valuable type-strain genomes for metagenomic binning, comparative biology and taxonomic classification.</title>
        <authorList>
            <person name="Goeker M."/>
        </authorList>
    </citation>
    <scope>NUCLEOTIDE SEQUENCE [LARGE SCALE GENOMIC DNA]</scope>
    <source>
        <strain evidence="1 2">DSM 21331</strain>
    </source>
</reference>
<dbReference type="EMBL" id="JBEPMM010000027">
    <property type="protein sequence ID" value="MET3695354.1"/>
    <property type="molecule type" value="Genomic_DNA"/>
</dbReference>
<evidence type="ECO:0000313" key="1">
    <source>
        <dbReference type="EMBL" id="MET3695354.1"/>
    </source>
</evidence>
<dbReference type="Proteomes" id="UP001549145">
    <property type="component" value="Unassembled WGS sequence"/>
</dbReference>
<accession>A0ABV2LCP0</accession>
<evidence type="ECO:0000313" key="2">
    <source>
        <dbReference type="Proteomes" id="UP001549145"/>
    </source>
</evidence>
<gene>
    <name evidence="1" type="ORF">ABID43_004922</name>
</gene>
<dbReference type="RefSeq" id="WP_354466235.1">
    <property type="nucleotide sequence ID" value="NZ_JBEPMM010000027.1"/>
</dbReference>
<organism evidence="1 2">
    <name type="scientific">Methylobacterium goesingense</name>
    <dbReference type="NCBI Taxonomy" id="243690"/>
    <lineage>
        <taxon>Bacteria</taxon>
        <taxon>Pseudomonadati</taxon>
        <taxon>Pseudomonadota</taxon>
        <taxon>Alphaproteobacteria</taxon>
        <taxon>Hyphomicrobiales</taxon>
        <taxon>Methylobacteriaceae</taxon>
        <taxon>Methylobacterium</taxon>
    </lineage>
</organism>
<name>A0ABV2LCP0_9HYPH</name>
<sequence>MWDTQRVEPWCRAASYALTLDWTMPKAFGGRFLTKAERDRLKVFERSGRVTNADAAWIEEVVALAHKAAETWRARGKAA</sequence>
<proteinExistence type="predicted"/>
<comment type="caution">
    <text evidence="1">The sequence shown here is derived from an EMBL/GenBank/DDBJ whole genome shotgun (WGS) entry which is preliminary data.</text>
</comment>